<evidence type="ECO:0000256" key="5">
    <source>
        <dbReference type="ARBA" id="ARBA00023163"/>
    </source>
</evidence>
<dbReference type="Proteomes" id="UP000008068">
    <property type="component" value="Unassembled WGS sequence"/>
</dbReference>
<evidence type="ECO:0000259" key="8">
    <source>
        <dbReference type="PROSITE" id="PS51042"/>
    </source>
</evidence>
<accession>G0NC72</accession>
<organism evidence="10">
    <name type="scientific">Caenorhabditis brenneri</name>
    <name type="common">Nematode worm</name>
    <dbReference type="NCBI Taxonomy" id="135651"/>
    <lineage>
        <taxon>Eukaryota</taxon>
        <taxon>Metazoa</taxon>
        <taxon>Ecdysozoa</taxon>
        <taxon>Nematoda</taxon>
        <taxon>Chromadorea</taxon>
        <taxon>Rhabditida</taxon>
        <taxon>Rhabditina</taxon>
        <taxon>Rhabditomorpha</taxon>
        <taxon>Rhabditoidea</taxon>
        <taxon>Rhabditidae</taxon>
        <taxon>Peloderinae</taxon>
        <taxon>Caenorhabditis</taxon>
    </lineage>
</organism>
<dbReference type="InterPro" id="IPR003350">
    <property type="entry name" value="CUT_dom"/>
</dbReference>
<keyword evidence="6" id="KW-0539">Nucleus</keyword>
<dbReference type="PROSITE" id="PS51042">
    <property type="entry name" value="CUT"/>
    <property type="match status" value="1"/>
</dbReference>
<dbReference type="HOGENOM" id="CLU_513123_0_0_1"/>
<keyword evidence="2" id="KW-0805">Transcription regulation</keyword>
<dbReference type="Gene3D" id="1.10.260.40">
    <property type="entry name" value="lambda repressor-like DNA-binding domains"/>
    <property type="match status" value="1"/>
</dbReference>
<evidence type="ECO:0000256" key="1">
    <source>
        <dbReference type="ARBA" id="ARBA00004123"/>
    </source>
</evidence>
<dbReference type="GO" id="GO:0003677">
    <property type="term" value="F:DNA binding"/>
    <property type="evidence" value="ECO:0007669"/>
    <property type="project" value="UniProtKB-KW"/>
</dbReference>
<dbReference type="EMBL" id="GL379861">
    <property type="protein sequence ID" value="EGT57401.1"/>
    <property type="molecule type" value="Genomic_DNA"/>
</dbReference>
<comment type="subcellular location">
    <subcellularLocation>
        <location evidence="1">Nucleus</location>
    </subcellularLocation>
</comment>
<evidence type="ECO:0000256" key="2">
    <source>
        <dbReference type="ARBA" id="ARBA00023015"/>
    </source>
</evidence>
<evidence type="ECO:0000256" key="6">
    <source>
        <dbReference type="ARBA" id="ARBA00023242"/>
    </source>
</evidence>
<feature type="region of interest" description="Disordered" evidence="7">
    <location>
        <begin position="1"/>
        <end position="27"/>
    </location>
</feature>
<evidence type="ECO:0000313" key="9">
    <source>
        <dbReference type="EMBL" id="EGT57401.1"/>
    </source>
</evidence>
<dbReference type="GO" id="GO:0005634">
    <property type="term" value="C:nucleus"/>
    <property type="evidence" value="ECO:0007669"/>
    <property type="project" value="UniProtKB-SubCell"/>
</dbReference>
<evidence type="ECO:0000256" key="3">
    <source>
        <dbReference type="ARBA" id="ARBA00023125"/>
    </source>
</evidence>
<evidence type="ECO:0000256" key="7">
    <source>
        <dbReference type="SAM" id="MobiDB-lite"/>
    </source>
</evidence>
<keyword evidence="10" id="KW-1185">Reference proteome</keyword>
<keyword evidence="5" id="KW-0804">Transcription</keyword>
<sequence length="531" mass="62048">MNSGGQEPVENQKENQNIRRATRKGSELTRIADKLMKRKSEQVLVLEHHIQNVPPKKRKSEDGLSEFLCDIVQPMEQEEELPSHRNARILRQIVDPLHHITPYPYKMTPAKIGQENIMERFVDLEEKVKVQLVDVLRDMKLAEEEDPTAPKLTISDSLFQQILANLNSEGTSESPTSDFKFPGINPNGFLESYEDPVPEDYNPDKTEIGERLLEWVKTTDLGKQVWVSGSSLILKFFKSTLKQPLQTDKKLVYWRIQKLLSSKEKTESTEMLPATSSNQLEPIYHLDITPRLRESKKITIPGTEWYHNMPFIGWLLPMDDSLFPVEPCPPSLDIEIADPNKRDTKVITDRFYTWASTSRINLTLFTKFILNISERSKYLKNPKPWGNHNKCGHRIWTRIYNWLKLDENDRVEILKCSIETGMEAFHKADRTADQTLEYDKIKLELYIFQGDADDADTEEIMMNINTHADKRRMKHRKLTDREKKFLDTIKGYCESRYRPTVETLFFIAQTMWIKFTKIEGFYQNMQTASKK</sequence>
<keyword evidence="3" id="KW-0238">DNA-binding</keyword>
<dbReference type="SUPFAM" id="SSF47413">
    <property type="entry name" value="lambda repressor-like DNA-binding domains"/>
    <property type="match status" value="1"/>
</dbReference>
<reference evidence="10" key="1">
    <citation type="submission" date="2011-07" db="EMBL/GenBank/DDBJ databases">
        <authorList>
            <consortium name="Caenorhabditis brenneri Sequencing and Analysis Consortium"/>
            <person name="Wilson R.K."/>
        </authorList>
    </citation>
    <scope>NUCLEOTIDE SEQUENCE [LARGE SCALE GENOMIC DNA]</scope>
    <source>
        <strain evidence="10">PB2801</strain>
    </source>
</reference>
<protein>
    <recommendedName>
        <fullName evidence="8">CUT domain-containing protein</fullName>
    </recommendedName>
</protein>
<dbReference type="AlphaFoldDB" id="G0NC72"/>
<evidence type="ECO:0000313" key="10">
    <source>
        <dbReference type="Proteomes" id="UP000008068"/>
    </source>
</evidence>
<evidence type="ECO:0000256" key="4">
    <source>
        <dbReference type="ARBA" id="ARBA00023155"/>
    </source>
</evidence>
<dbReference type="Pfam" id="PF02376">
    <property type="entry name" value="CUT"/>
    <property type="match status" value="1"/>
</dbReference>
<feature type="domain" description="CUT" evidence="8">
    <location>
        <begin position="333"/>
        <end position="418"/>
    </location>
</feature>
<keyword evidence="4" id="KW-0371">Homeobox</keyword>
<dbReference type="InterPro" id="IPR010982">
    <property type="entry name" value="Lambda_DNA-bd_dom_sf"/>
</dbReference>
<dbReference type="InParanoid" id="G0NC72"/>
<gene>
    <name evidence="9" type="ORF">CAEBREN_16341</name>
</gene>
<proteinExistence type="predicted"/>
<name>G0NC72_CAEBE</name>